<evidence type="ECO:0000313" key="2">
    <source>
        <dbReference type="Proteomes" id="UP000828390"/>
    </source>
</evidence>
<dbReference type="EMBL" id="JAIWYP010000013">
    <property type="protein sequence ID" value="KAH3720524.1"/>
    <property type="molecule type" value="Genomic_DNA"/>
</dbReference>
<protein>
    <submittedName>
        <fullName evidence="1">Uncharacterized protein</fullName>
    </submittedName>
</protein>
<reference evidence="1" key="1">
    <citation type="journal article" date="2019" name="bioRxiv">
        <title>The Genome of the Zebra Mussel, Dreissena polymorpha: A Resource for Invasive Species Research.</title>
        <authorList>
            <person name="McCartney M.A."/>
            <person name="Auch B."/>
            <person name="Kono T."/>
            <person name="Mallez S."/>
            <person name="Zhang Y."/>
            <person name="Obille A."/>
            <person name="Becker A."/>
            <person name="Abrahante J.E."/>
            <person name="Garbe J."/>
            <person name="Badalamenti J.P."/>
            <person name="Herman A."/>
            <person name="Mangelson H."/>
            <person name="Liachko I."/>
            <person name="Sullivan S."/>
            <person name="Sone E.D."/>
            <person name="Koren S."/>
            <person name="Silverstein K.A.T."/>
            <person name="Beckman K.B."/>
            <person name="Gohl D.M."/>
        </authorList>
    </citation>
    <scope>NUCLEOTIDE SEQUENCE</scope>
    <source>
        <strain evidence="1">Duluth1</strain>
        <tissue evidence="1">Whole animal</tissue>
    </source>
</reference>
<keyword evidence="2" id="KW-1185">Reference proteome</keyword>
<reference evidence="1" key="2">
    <citation type="submission" date="2020-11" db="EMBL/GenBank/DDBJ databases">
        <authorList>
            <person name="McCartney M.A."/>
            <person name="Auch B."/>
            <person name="Kono T."/>
            <person name="Mallez S."/>
            <person name="Becker A."/>
            <person name="Gohl D.M."/>
            <person name="Silverstein K.A.T."/>
            <person name="Koren S."/>
            <person name="Bechman K.B."/>
            <person name="Herman A."/>
            <person name="Abrahante J.E."/>
            <person name="Garbe J."/>
        </authorList>
    </citation>
    <scope>NUCLEOTIDE SEQUENCE</scope>
    <source>
        <strain evidence="1">Duluth1</strain>
        <tissue evidence="1">Whole animal</tissue>
    </source>
</reference>
<comment type="caution">
    <text evidence="1">The sequence shown here is derived from an EMBL/GenBank/DDBJ whole genome shotgun (WGS) entry which is preliminary data.</text>
</comment>
<proteinExistence type="predicted"/>
<dbReference type="AlphaFoldDB" id="A0A9D4CBP6"/>
<accession>A0A9D4CBP6</accession>
<sequence length="79" mass="8944">MFDHLSVAGIPLCTASLELSMCPVIDGSDWLQMLFIRLNNLSTEAVLEGISNYDRVSNRCKTVRWLPDKRTRNSNDSID</sequence>
<organism evidence="1 2">
    <name type="scientific">Dreissena polymorpha</name>
    <name type="common">Zebra mussel</name>
    <name type="synonym">Mytilus polymorpha</name>
    <dbReference type="NCBI Taxonomy" id="45954"/>
    <lineage>
        <taxon>Eukaryota</taxon>
        <taxon>Metazoa</taxon>
        <taxon>Spiralia</taxon>
        <taxon>Lophotrochozoa</taxon>
        <taxon>Mollusca</taxon>
        <taxon>Bivalvia</taxon>
        <taxon>Autobranchia</taxon>
        <taxon>Heteroconchia</taxon>
        <taxon>Euheterodonta</taxon>
        <taxon>Imparidentia</taxon>
        <taxon>Neoheterodontei</taxon>
        <taxon>Myida</taxon>
        <taxon>Dreissenoidea</taxon>
        <taxon>Dreissenidae</taxon>
        <taxon>Dreissena</taxon>
    </lineage>
</organism>
<gene>
    <name evidence="1" type="ORF">DPMN_063423</name>
</gene>
<name>A0A9D4CBP6_DREPO</name>
<dbReference type="Proteomes" id="UP000828390">
    <property type="component" value="Unassembled WGS sequence"/>
</dbReference>
<evidence type="ECO:0000313" key="1">
    <source>
        <dbReference type="EMBL" id="KAH3720524.1"/>
    </source>
</evidence>